<dbReference type="HOGENOM" id="CLU_006926_3_2_1"/>
<dbReference type="SUPFAM" id="SSF57701">
    <property type="entry name" value="Zn2/Cys6 DNA-binding domain"/>
    <property type="match status" value="1"/>
</dbReference>
<dbReference type="GO" id="GO:0005634">
    <property type="term" value="C:nucleus"/>
    <property type="evidence" value="ECO:0007669"/>
    <property type="project" value="UniProtKB-SubCell"/>
</dbReference>
<dbReference type="InterPro" id="IPR051711">
    <property type="entry name" value="Stress_Response_Reg"/>
</dbReference>
<dbReference type="AlphaFoldDB" id="X0H7E3"/>
<reference evidence="9" key="2">
    <citation type="submission" date="2014-03" db="EMBL/GenBank/DDBJ databases">
        <title>The Genome Annotation of Fusarium oxysporum PHW808.</title>
        <authorList>
            <consortium name="The Broad Institute Genomics Platform"/>
            <person name="Ma L.-J."/>
            <person name="Corby-Kistler H."/>
            <person name="Broz K."/>
            <person name="Gale L.R."/>
            <person name="Jonkers W."/>
            <person name="O'Donnell K."/>
            <person name="Ploetz R."/>
            <person name="Steinberg C."/>
            <person name="Schwartz D.C."/>
            <person name="VanEtten H."/>
            <person name="Zhou S."/>
            <person name="Young S.K."/>
            <person name="Zeng Q."/>
            <person name="Gargeya S."/>
            <person name="Fitzgerald M."/>
            <person name="Abouelleil A."/>
            <person name="Alvarado L."/>
            <person name="Chapman S.B."/>
            <person name="Gainer-Dewar J."/>
            <person name="Goldberg J."/>
            <person name="Griggs A."/>
            <person name="Gujja S."/>
            <person name="Hansen M."/>
            <person name="Howarth C."/>
            <person name="Imamovic A."/>
            <person name="Ireland A."/>
            <person name="Larimer J."/>
            <person name="McCowan C."/>
            <person name="Murphy C."/>
            <person name="Pearson M."/>
            <person name="Poon T.W."/>
            <person name="Priest M."/>
            <person name="Roberts A."/>
            <person name="Saif S."/>
            <person name="Shea T."/>
            <person name="Sykes S."/>
            <person name="Wortman J."/>
            <person name="Nusbaum C."/>
            <person name="Birren B."/>
        </authorList>
    </citation>
    <scope>NUCLEOTIDE SEQUENCE</scope>
    <source>
        <strain evidence="9">54008</strain>
    </source>
</reference>
<dbReference type="Proteomes" id="UP000030676">
    <property type="component" value="Unassembled WGS sequence"/>
</dbReference>
<dbReference type="InterPro" id="IPR001138">
    <property type="entry name" value="Zn2Cys6_DnaBD"/>
</dbReference>
<keyword evidence="4" id="KW-0238">DNA-binding</keyword>
<protein>
    <recommendedName>
        <fullName evidence="8">Zn(2)-C6 fungal-type domain-containing protein</fullName>
    </recommendedName>
</protein>
<dbReference type="SMART" id="SM00066">
    <property type="entry name" value="GAL4"/>
    <property type="match status" value="1"/>
</dbReference>
<dbReference type="OrthoDB" id="3266505at2759"/>
<dbReference type="GO" id="GO:0045944">
    <property type="term" value="P:positive regulation of transcription by RNA polymerase II"/>
    <property type="evidence" value="ECO:0007669"/>
    <property type="project" value="TreeGrafter"/>
</dbReference>
<accession>X0H7E3</accession>
<dbReference type="GO" id="GO:0000981">
    <property type="term" value="F:DNA-binding transcription factor activity, RNA polymerase II-specific"/>
    <property type="evidence" value="ECO:0007669"/>
    <property type="project" value="InterPro"/>
</dbReference>
<dbReference type="SMART" id="SM00906">
    <property type="entry name" value="Fungal_trans"/>
    <property type="match status" value="1"/>
</dbReference>
<dbReference type="PANTHER" id="PTHR47540:SF6">
    <property type="entry name" value="ZN(II)2CYS6 TRANSCRIPTION FACTOR (EUROFUNG)"/>
    <property type="match status" value="1"/>
</dbReference>
<evidence type="ECO:0000259" key="8">
    <source>
        <dbReference type="PROSITE" id="PS50048"/>
    </source>
</evidence>
<evidence type="ECO:0000256" key="5">
    <source>
        <dbReference type="ARBA" id="ARBA00023163"/>
    </source>
</evidence>
<name>X0H7E3_FUSOX</name>
<dbReference type="CDD" id="cd12148">
    <property type="entry name" value="fungal_TF_MHR"/>
    <property type="match status" value="1"/>
</dbReference>
<comment type="subcellular location">
    <subcellularLocation>
        <location evidence="1">Nucleus</location>
    </subcellularLocation>
</comment>
<dbReference type="Pfam" id="PF04082">
    <property type="entry name" value="Fungal_trans"/>
    <property type="match status" value="1"/>
</dbReference>
<organism evidence="9">
    <name type="scientific">Fusarium oxysporum f. sp. conglutinans race 2 54008</name>
    <dbReference type="NCBI Taxonomy" id="1089457"/>
    <lineage>
        <taxon>Eukaryota</taxon>
        <taxon>Fungi</taxon>
        <taxon>Dikarya</taxon>
        <taxon>Ascomycota</taxon>
        <taxon>Pezizomycotina</taxon>
        <taxon>Sordariomycetes</taxon>
        <taxon>Hypocreomycetidae</taxon>
        <taxon>Hypocreales</taxon>
        <taxon>Nectriaceae</taxon>
        <taxon>Fusarium</taxon>
        <taxon>Fusarium oxysporum species complex</taxon>
    </lineage>
</organism>
<evidence type="ECO:0000256" key="4">
    <source>
        <dbReference type="ARBA" id="ARBA00023125"/>
    </source>
</evidence>
<dbReference type="PANTHER" id="PTHR47540">
    <property type="entry name" value="THIAMINE REPRESSIBLE GENES REGULATORY PROTEIN THI5"/>
    <property type="match status" value="1"/>
</dbReference>
<dbReference type="GO" id="GO:0008270">
    <property type="term" value="F:zinc ion binding"/>
    <property type="evidence" value="ECO:0007669"/>
    <property type="project" value="InterPro"/>
</dbReference>
<feature type="region of interest" description="Disordered" evidence="7">
    <location>
        <begin position="96"/>
        <end position="184"/>
    </location>
</feature>
<evidence type="ECO:0000313" key="9">
    <source>
        <dbReference type="EMBL" id="EXL67861.1"/>
    </source>
</evidence>
<dbReference type="Pfam" id="PF00172">
    <property type="entry name" value="Zn_clus"/>
    <property type="match status" value="1"/>
</dbReference>
<dbReference type="InterPro" id="IPR007219">
    <property type="entry name" value="XnlR_reg_dom"/>
</dbReference>
<dbReference type="CDD" id="cd00067">
    <property type="entry name" value="GAL4"/>
    <property type="match status" value="1"/>
</dbReference>
<dbReference type="GO" id="GO:0006351">
    <property type="term" value="P:DNA-templated transcription"/>
    <property type="evidence" value="ECO:0007669"/>
    <property type="project" value="InterPro"/>
</dbReference>
<gene>
    <name evidence="9" type="ORF">FOPG_16039</name>
</gene>
<sequence>MSHLSHRFTEFHYFSRTRPLTAHSLMQRQQNISGRNKRVSNACQRCRQHKIKCCGSQPCKACLHKGSRCSFVSEERNILVSERSLSNLRKRLDNFERKQNKSASPPKDSPQPIASVSASEHPNDQINCLPLPHAGDSSSRGSPQAPCRVQDTDQHQDHDQALPQPSAVTPQHAEAAGSDDADVSNLLVPEQPSYMSDYSGRLRYLGHSSTWSFSYQVLQMASQSAGLSGSPAASMQMHVDGQTYGLPERQIDLSAIEITSLPSLELALYYLQTVKFRTHPLFHLFQETDFVHNLHLFYQDPLGVARTHNLWYIHYLVIMAFGKSFAGQQASIGPAGADLFSRAMNQMPDVTYLSRDPVKATEIFCCIALYLHCVDHRVAAHSYIGQAVRMAQSHGLHTDMQPALVGDGLAKHGRLLWWTVYILDQRLSSLMGIANGVHDDDISAPAPQISDNDIHTSALAIHVKISQLLGSITVTVYGPKAKLKESFLATIRKALKGIAELSEDLSAFSGRLIGEISRVAAHLNLQYNQCIILTIRPLVFHLYKQKLQGSGTAGEFTLPPSIKDLIQVVTNSAVQMANVLSQLKRHGLLDILLPFDLEAAYSAAFVLVMASEVEAKHAMHEVSLAVLLDVFDTMIMAGNLQASSRKAEVEELAYSLRRQFHTVVNASEETACDVTATNQPGEVTFATHFGLPSPGGTSFEEWSPGNFYPDSRIEGLADSLTMDGLLDLWVQ</sequence>
<feature type="compositionally biased region" description="Basic and acidic residues" evidence="7">
    <location>
        <begin position="150"/>
        <end position="160"/>
    </location>
</feature>
<evidence type="ECO:0000256" key="2">
    <source>
        <dbReference type="ARBA" id="ARBA00022723"/>
    </source>
</evidence>
<evidence type="ECO:0000256" key="1">
    <source>
        <dbReference type="ARBA" id="ARBA00004123"/>
    </source>
</evidence>
<reference evidence="9" key="1">
    <citation type="submission" date="2011-11" db="EMBL/GenBank/DDBJ databases">
        <title>The Genome Sequence of Fusarium oxysporum PHW808.</title>
        <authorList>
            <consortium name="The Broad Institute Genome Sequencing Platform"/>
            <person name="Ma L.-J."/>
            <person name="Gale L.R."/>
            <person name="Schwartz D.C."/>
            <person name="Zhou S."/>
            <person name="Corby-Kistler H."/>
            <person name="Young S.K."/>
            <person name="Zeng Q."/>
            <person name="Gargeya S."/>
            <person name="Fitzgerald M."/>
            <person name="Haas B."/>
            <person name="Abouelleil A."/>
            <person name="Alvarado L."/>
            <person name="Arachchi H.M."/>
            <person name="Berlin A."/>
            <person name="Brown A."/>
            <person name="Chapman S.B."/>
            <person name="Chen Z."/>
            <person name="Dunbar C."/>
            <person name="Freedman E."/>
            <person name="Gearin G."/>
            <person name="Goldberg J."/>
            <person name="Griggs A."/>
            <person name="Gujja S."/>
            <person name="Heiman D."/>
            <person name="Howarth C."/>
            <person name="Larson L."/>
            <person name="Lui A."/>
            <person name="MacDonald P.J.P."/>
            <person name="Montmayeur A."/>
            <person name="Murphy C."/>
            <person name="Neiman D."/>
            <person name="Pearson M."/>
            <person name="Priest M."/>
            <person name="Roberts A."/>
            <person name="Saif S."/>
            <person name="Shea T."/>
            <person name="Shenoy N."/>
            <person name="Sisk P."/>
            <person name="Stolte C."/>
            <person name="Sykes S."/>
            <person name="Wortman J."/>
            <person name="Nusbaum C."/>
            <person name="Birren B."/>
        </authorList>
    </citation>
    <scope>NUCLEOTIDE SEQUENCE [LARGE SCALE GENOMIC DNA]</scope>
    <source>
        <strain evidence="9">54008</strain>
    </source>
</reference>
<proteinExistence type="predicted"/>
<dbReference type="PROSITE" id="PS50048">
    <property type="entry name" value="ZN2_CY6_FUNGAL_2"/>
    <property type="match status" value="1"/>
</dbReference>
<keyword evidence="2" id="KW-0479">Metal-binding</keyword>
<evidence type="ECO:0000256" key="6">
    <source>
        <dbReference type="ARBA" id="ARBA00023242"/>
    </source>
</evidence>
<feature type="compositionally biased region" description="Polar residues" evidence="7">
    <location>
        <begin position="112"/>
        <end position="126"/>
    </location>
</feature>
<dbReference type="InterPro" id="IPR036864">
    <property type="entry name" value="Zn2-C6_fun-type_DNA-bd_sf"/>
</dbReference>
<keyword evidence="3" id="KW-0805">Transcription regulation</keyword>
<evidence type="ECO:0000256" key="3">
    <source>
        <dbReference type="ARBA" id="ARBA00023015"/>
    </source>
</evidence>
<evidence type="ECO:0000256" key="7">
    <source>
        <dbReference type="SAM" id="MobiDB-lite"/>
    </source>
</evidence>
<dbReference type="EMBL" id="KK033324">
    <property type="protein sequence ID" value="EXL67861.1"/>
    <property type="molecule type" value="Genomic_DNA"/>
</dbReference>
<dbReference type="Gene3D" id="4.10.240.10">
    <property type="entry name" value="Zn(2)-C6 fungal-type DNA-binding domain"/>
    <property type="match status" value="1"/>
</dbReference>
<dbReference type="PROSITE" id="PS00463">
    <property type="entry name" value="ZN2_CY6_FUNGAL_1"/>
    <property type="match status" value="1"/>
</dbReference>
<feature type="domain" description="Zn(2)-C6 fungal-type" evidence="8">
    <location>
        <begin position="42"/>
        <end position="71"/>
    </location>
</feature>
<keyword evidence="6" id="KW-0539">Nucleus</keyword>
<keyword evidence="5" id="KW-0804">Transcription</keyword>
<dbReference type="GO" id="GO:0043565">
    <property type="term" value="F:sequence-specific DNA binding"/>
    <property type="evidence" value="ECO:0007669"/>
    <property type="project" value="TreeGrafter"/>
</dbReference>